<protein>
    <submittedName>
        <fullName evidence="1">Uncharacterized protein</fullName>
    </submittedName>
</protein>
<gene>
    <name evidence="1" type="ORF">AN481_19250</name>
</gene>
<dbReference type="EMBL" id="LJOY01000136">
    <property type="protein sequence ID" value="OBQ16713.1"/>
    <property type="molecule type" value="Genomic_DNA"/>
</dbReference>
<evidence type="ECO:0000313" key="2">
    <source>
        <dbReference type="Proteomes" id="UP000092382"/>
    </source>
</evidence>
<reference evidence="1 2" key="1">
    <citation type="submission" date="2015-09" db="EMBL/GenBank/DDBJ databases">
        <title>Whole genome shotgun sequence assembly of Aphanizomenon flos-aquae UKL13.</title>
        <authorList>
            <person name="Driscoll C."/>
        </authorList>
    </citation>
    <scope>NUCLEOTIDE SEQUENCE [LARGE SCALE GENOMIC DNA]</scope>
    <source>
        <strain evidence="1">MDT13</strain>
    </source>
</reference>
<name>A0A1B7VGE6_APHFL</name>
<dbReference type="AlphaFoldDB" id="A0A1B7VGE6"/>
<accession>A0A1B7VGE6</accession>
<proteinExistence type="predicted"/>
<evidence type="ECO:0000313" key="1">
    <source>
        <dbReference type="EMBL" id="OBQ16713.1"/>
    </source>
</evidence>
<comment type="caution">
    <text evidence="1">The sequence shown here is derived from an EMBL/GenBank/DDBJ whole genome shotgun (WGS) entry which is preliminary data.</text>
</comment>
<dbReference type="STRING" id="1803587.GCA_001593825_01247"/>
<sequence length="80" mass="9521">MITANLKPEFLPRWQPYLTDVDQAVDYLIDLSQNHADDVLINTENWYAMEFEQSQGEDKIGYRTFWDYIKLFENADQLGK</sequence>
<organism evidence="1 2">
    <name type="scientific">Aphanizomenon flos-aquae LD13</name>
    <dbReference type="NCBI Taxonomy" id="1710894"/>
    <lineage>
        <taxon>Bacteria</taxon>
        <taxon>Bacillati</taxon>
        <taxon>Cyanobacteriota</taxon>
        <taxon>Cyanophyceae</taxon>
        <taxon>Nostocales</taxon>
        <taxon>Aphanizomenonaceae</taxon>
        <taxon>Aphanizomenon</taxon>
    </lineage>
</organism>
<dbReference type="Proteomes" id="UP000092382">
    <property type="component" value="Unassembled WGS sequence"/>
</dbReference>
<dbReference type="PATRIC" id="fig|1710894.3.peg.4413"/>